<dbReference type="Proteomes" id="UP001732700">
    <property type="component" value="Chromosome 4D"/>
</dbReference>
<proteinExistence type="predicted"/>
<organism evidence="1 2">
    <name type="scientific">Avena sativa</name>
    <name type="common">Oat</name>
    <dbReference type="NCBI Taxonomy" id="4498"/>
    <lineage>
        <taxon>Eukaryota</taxon>
        <taxon>Viridiplantae</taxon>
        <taxon>Streptophyta</taxon>
        <taxon>Embryophyta</taxon>
        <taxon>Tracheophyta</taxon>
        <taxon>Spermatophyta</taxon>
        <taxon>Magnoliopsida</taxon>
        <taxon>Liliopsida</taxon>
        <taxon>Poales</taxon>
        <taxon>Poaceae</taxon>
        <taxon>BOP clade</taxon>
        <taxon>Pooideae</taxon>
        <taxon>Poodae</taxon>
        <taxon>Poeae</taxon>
        <taxon>Poeae Chloroplast Group 1 (Aveneae type)</taxon>
        <taxon>Aveninae</taxon>
        <taxon>Avena</taxon>
    </lineage>
</organism>
<reference evidence="1" key="1">
    <citation type="submission" date="2021-05" db="EMBL/GenBank/DDBJ databases">
        <authorList>
            <person name="Scholz U."/>
            <person name="Mascher M."/>
            <person name="Fiebig A."/>
        </authorList>
    </citation>
    <scope>NUCLEOTIDE SEQUENCE [LARGE SCALE GENOMIC DNA]</scope>
</reference>
<name>A0ACD5XDS1_AVESA</name>
<evidence type="ECO:0000313" key="2">
    <source>
        <dbReference type="Proteomes" id="UP001732700"/>
    </source>
</evidence>
<evidence type="ECO:0000313" key="1">
    <source>
        <dbReference type="EnsemblPlants" id="AVESA.00010b.r2.4DG0778580.1.CDS"/>
    </source>
</evidence>
<accession>A0ACD5XDS1</accession>
<dbReference type="EnsemblPlants" id="AVESA.00010b.r2.4DG0778580.1">
    <property type="protein sequence ID" value="AVESA.00010b.r2.4DG0778580.1.CDS"/>
    <property type="gene ID" value="AVESA.00010b.r2.4DG0778580"/>
</dbReference>
<keyword evidence="2" id="KW-1185">Reference proteome</keyword>
<protein>
    <submittedName>
        <fullName evidence="1">Uncharacterized protein</fullName>
    </submittedName>
</protein>
<sequence length="120" mass="13124">METIHPPGPQPSDLAKLTEAQHSKTKAKKDMGDGEFTKRVHAVLLLALIACFAVHGQCRGIGVNKEAEVAYVKRDTIPSCNLDKHNYYCCTTNLACYETVKECKANCSVLSKTMIISPSP</sequence>
<reference evidence="1" key="2">
    <citation type="submission" date="2025-09" db="UniProtKB">
        <authorList>
            <consortium name="EnsemblPlants"/>
        </authorList>
    </citation>
    <scope>IDENTIFICATION</scope>
</reference>